<accession>A0AAN9HX80</accession>
<reference evidence="1 2" key="1">
    <citation type="submission" date="2024-01" db="EMBL/GenBank/DDBJ databases">
        <title>The genomes of 5 underutilized Papilionoideae crops provide insights into root nodulation and disease resistanc.</title>
        <authorList>
            <person name="Yuan L."/>
        </authorList>
    </citation>
    <scope>NUCLEOTIDE SEQUENCE [LARGE SCALE GENOMIC DNA]</scope>
    <source>
        <strain evidence="1">ZHUSHIDOU_FW_LH</strain>
        <tissue evidence="1">Leaf</tissue>
    </source>
</reference>
<gene>
    <name evidence="1" type="ORF">RIF29_34100</name>
</gene>
<proteinExistence type="predicted"/>
<sequence>MRESDFHAAKRMMVLAKEVGFTIWGDENEVVSRIVEMEARVRVVSKKADQETKTDSMVNSWCDWLWGGAGCGWFLRPSASNFRDLLNLWDASFFFLLTALSQGARNMISHLAIMLEFNEFIYGIHVFESPICSRKYTWSKKDSSSMRRLDRFLTSIDWEKEWGLASQWIMNRNVFNHFTILLKHGNED</sequence>
<evidence type="ECO:0000313" key="2">
    <source>
        <dbReference type="Proteomes" id="UP001372338"/>
    </source>
</evidence>
<evidence type="ECO:0000313" key="1">
    <source>
        <dbReference type="EMBL" id="KAK7251154.1"/>
    </source>
</evidence>
<dbReference type="AlphaFoldDB" id="A0AAN9HX80"/>
<organism evidence="1 2">
    <name type="scientific">Crotalaria pallida</name>
    <name type="common">Smooth rattlebox</name>
    <name type="synonym">Crotalaria striata</name>
    <dbReference type="NCBI Taxonomy" id="3830"/>
    <lineage>
        <taxon>Eukaryota</taxon>
        <taxon>Viridiplantae</taxon>
        <taxon>Streptophyta</taxon>
        <taxon>Embryophyta</taxon>
        <taxon>Tracheophyta</taxon>
        <taxon>Spermatophyta</taxon>
        <taxon>Magnoliopsida</taxon>
        <taxon>eudicotyledons</taxon>
        <taxon>Gunneridae</taxon>
        <taxon>Pentapetalae</taxon>
        <taxon>rosids</taxon>
        <taxon>fabids</taxon>
        <taxon>Fabales</taxon>
        <taxon>Fabaceae</taxon>
        <taxon>Papilionoideae</taxon>
        <taxon>50 kb inversion clade</taxon>
        <taxon>genistoids sensu lato</taxon>
        <taxon>core genistoids</taxon>
        <taxon>Crotalarieae</taxon>
        <taxon>Crotalaria</taxon>
    </lineage>
</organism>
<protein>
    <submittedName>
        <fullName evidence="1">Uncharacterized protein</fullName>
    </submittedName>
</protein>
<dbReference type="Proteomes" id="UP001372338">
    <property type="component" value="Unassembled WGS sequence"/>
</dbReference>
<keyword evidence="2" id="KW-1185">Reference proteome</keyword>
<comment type="caution">
    <text evidence="1">The sequence shown here is derived from an EMBL/GenBank/DDBJ whole genome shotgun (WGS) entry which is preliminary data.</text>
</comment>
<name>A0AAN9HX80_CROPI</name>
<dbReference type="EMBL" id="JAYWIO010000007">
    <property type="protein sequence ID" value="KAK7251154.1"/>
    <property type="molecule type" value="Genomic_DNA"/>
</dbReference>